<dbReference type="RefSeq" id="WP_322464157.1">
    <property type="nucleotide sequence ID" value="NZ_JAXOJX010000001.1"/>
</dbReference>
<name>A0ABU5I7V5_9BURK</name>
<geneLocation type="plasmid" evidence="1">
    <name>unnamed</name>
</geneLocation>
<comment type="caution">
    <text evidence="1">The sequence shown here is derived from an EMBL/GenBank/DDBJ whole genome shotgun (WGS) entry which is preliminary data.</text>
</comment>
<gene>
    <name evidence="1" type="ORF">SM757_00610</name>
</gene>
<evidence type="ECO:0000313" key="1">
    <source>
        <dbReference type="EMBL" id="MDZ5455063.1"/>
    </source>
</evidence>
<dbReference type="Proteomes" id="UP001293718">
    <property type="component" value="Unassembled WGS sequence"/>
</dbReference>
<keyword evidence="1" id="KW-0614">Plasmid</keyword>
<dbReference type="EMBL" id="JAXOJX010000001">
    <property type="protein sequence ID" value="MDZ5455063.1"/>
    <property type="molecule type" value="Genomic_DNA"/>
</dbReference>
<keyword evidence="2" id="KW-1185">Reference proteome</keyword>
<protein>
    <submittedName>
        <fullName evidence="1">Uncharacterized protein</fullName>
    </submittedName>
</protein>
<reference evidence="1 2" key="1">
    <citation type="submission" date="2023-11" db="EMBL/GenBank/DDBJ databases">
        <title>Draft genome of Azohydromonas lata strain H1 (DSM1123), a polyhydroxyalkanoate producer.</title>
        <authorList>
            <person name="Traversa D."/>
            <person name="D'Addabbo P."/>
            <person name="Pazzani C."/>
            <person name="Manzari C."/>
            <person name="Chiara M."/>
            <person name="Scrascia M."/>
        </authorList>
    </citation>
    <scope>NUCLEOTIDE SEQUENCE [LARGE SCALE GENOMIC DNA]</scope>
    <source>
        <strain evidence="1 2">H1</strain>
        <plasmid evidence="1">unnamed</plasmid>
    </source>
</reference>
<sequence>MPKQIDGADRAADIVQTSLWLREHEWLYSVMKSPRNTCPKFRIPDLLAACVTLAFSSDVSQHQLITYLRSELLLRQPEKTRRSCDIWKSQFDLLMTAHRDDWNRFPHPMFNLDQICTGCVAVVMTMGDAQTQVLSQARRNVVARTSSAAIIRN</sequence>
<evidence type="ECO:0000313" key="2">
    <source>
        <dbReference type="Proteomes" id="UP001293718"/>
    </source>
</evidence>
<organism evidence="1 2">
    <name type="scientific">Azohydromonas lata</name>
    <dbReference type="NCBI Taxonomy" id="45677"/>
    <lineage>
        <taxon>Bacteria</taxon>
        <taxon>Pseudomonadati</taxon>
        <taxon>Pseudomonadota</taxon>
        <taxon>Betaproteobacteria</taxon>
        <taxon>Burkholderiales</taxon>
        <taxon>Sphaerotilaceae</taxon>
        <taxon>Azohydromonas</taxon>
    </lineage>
</organism>
<accession>A0ABU5I7V5</accession>
<proteinExistence type="predicted"/>